<feature type="domain" description="DUF4097" evidence="1">
    <location>
        <begin position="116"/>
        <end position="314"/>
    </location>
</feature>
<dbReference type="AlphaFoldDB" id="A0A387BJ63"/>
<organism evidence="2 3">
    <name type="scientific">Lactococcus allomyrinae</name>
    <dbReference type="NCBI Taxonomy" id="2419773"/>
    <lineage>
        <taxon>Bacteria</taxon>
        <taxon>Bacillati</taxon>
        <taxon>Bacillota</taxon>
        <taxon>Bacilli</taxon>
        <taxon>Lactobacillales</taxon>
        <taxon>Streptococcaceae</taxon>
        <taxon>Lactococcus</taxon>
    </lineage>
</organism>
<protein>
    <submittedName>
        <fullName evidence="2">DUF4097 domain-containing protein</fullName>
    </submittedName>
</protein>
<keyword evidence="3" id="KW-1185">Reference proteome</keyword>
<evidence type="ECO:0000313" key="3">
    <source>
        <dbReference type="Proteomes" id="UP000269374"/>
    </source>
</evidence>
<dbReference type="OrthoDB" id="2240743at2"/>
<dbReference type="PIRSF" id="PIRSF012569">
    <property type="entry name" value="UCP012569"/>
    <property type="match status" value="1"/>
</dbReference>
<sequence>MANKKDRIMDLMRRGIITEDEALELLEKKGGADESVNTDEESSSKFTFTDKEGYVNHNVDFPDAMKNVAESIFAKGKELFQGVSKAVDDNIDFSNGFPKVKSTSYPVENDVEGDFDKVNIDIKGGKVTVLPGDNAHVKAEYKVYGAVDEGNIEAYVTEKTKIEVVDDTLEIVVNGRIAADLTLYLPAKNYDNIELSTVHAEVKVEKIEANALNINQVNGTAEVNEVTSRAVEVSNKNGEIKLLDGTVDEIKLNGVNGNIRITAAFESADVTLVNGNILVTETIGKARKLNVKNVNGDIKVAVPETLGLVGHVRTIFGGYKTRLNLDTPFEAGRNGAAIVRQGEDTLTFEFETKSGTIWLKDADKEEN</sequence>
<proteinExistence type="predicted"/>
<accession>A0A387BJ63</accession>
<dbReference type="EMBL" id="CP032627">
    <property type="protein sequence ID" value="AYG00960.1"/>
    <property type="molecule type" value="Genomic_DNA"/>
</dbReference>
<dbReference type="InterPro" id="IPR016599">
    <property type="entry name" value="UCP012569"/>
</dbReference>
<reference evidence="2 3" key="1">
    <citation type="submission" date="2018-09" db="EMBL/GenBank/DDBJ databases">
        <title>Genome sequencing of strain 1JSPR-7.</title>
        <authorList>
            <person name="Heo J."/>
            <person name="Kim S.-J."/>
            <person name="Kwon S.-W."/>
        </authorList>
    </citation>
    <scope>NUCLEOTIDE SEQUENCE [LARGE SCALE GENOMIC DNA]</scope>
    <source>
        <strain evidence="2 3">1JSPR-7</strain>
    </source>
</reference>
<dbReference type="InterPro" id="IPR025164">
    <property type="entry name" value="Toastrack_DUF4097"/>
</dbReference>
<dbReference type="KEGG" id="lact:D7I46_07550"/>
<dbReference type="RefSeq" id="WP_120772343.1">
    <property type="nucleotide sequence ID" value="NZ_CP032627.1"/>
</dbReference>
<evidence type="ECO:0000313" key="2">
    <source>
        <dbReference type="EMBL" id="AYG00960.1"/>
    </source>
</evidence>
<evidence type="ECO:0000259" key="1">
    <source>
        <dbReference type="Pfam" id="PF13349"/>
    </source>
</evidence>
<dbReference type="Pfam" id="PF13349">
    <property type="entry name" value="DUF4097"/>
    <property type="match status" value="1"/>
</dbReference>
<gene>
    <name evidence="2" type="ORF">D7I46_07550</name>
</gene>
<dbReference type="Proteomes" id="UP000269374">
    <property type="component" value="Chromosome"/>
</dbReference>
<name>A0A387BJ63_9LACT</name>